<dbReference type="EMBL" id="LDYG01000053">
    <property type="protein sequence ID" value="KUP04147.1"/>
    <property type="molecule type" value="Genomic_DNA"/>
</dbReference>
<keyword evidence="6 11" id="KW-0472">Membrane</keyword>
<evidence type="ECO:0000259" key="12">
    <source>
        <dbReference type="Pfam" id="PF10099"/>
    </source>
</evidence>
<dbReference type="InterPro" id="IPR051474">
    <property type="entry name" value="Anti-sigma-K/W_factor"/>
</dbReference>
<keyword evidence="15" id="KW-1185">Reference proteome</keyword>
<comment type="similarity">
    <text evidence="7">Belongs to the zinc-associated anti-sigma factor (ZAS) superfamily. Anti-sigma-W factor family.</text>
</comment>
<evidence type="ECO:0000256" key="8">
    <source>
        <dbReference type="ARBA" id="ARBA00024438"/>
    </source>
</evidence>
<evidence type="ECO:0000313" key="14">
    <source>
        <dbReference type="EMBL" id="KUP04147.1"/>
    </source>
</evidence>
<dbReference type="InterPro" id="IPR027383">
    <property type="entry name" value="Znf_put"/>
</dbReference>
<accession>A0A147K4B1</accession>
<gene>
    <name evidence="14" type="ORF">Q75_16305</name>
</gene>
<dbReference type="PANTHER" id="PTHR37461">
    <property type="entry name" value="ANTI-SIGMA-K FACTOR RSKA"/>
    <property type="match status" value="1"/>
</dbReference>
<dbReference type="Pfam" id="PF10099">
    <property type="entry name" value="RskA_C"/>
    <property type="match status" value="1"/>
</dbReference>
<organism evidence="14 15">
    <name type="scientific">Bacillus coahuilensis p1.1.43</name>
    <dbReference type="NCBI Taxonomy" id="1150625"/>
    <lineage>
        <taxon>Bacteria</taxon>
        <taxon>Bacillati</taxon>
        <taxon>Bacillota</taxon>
        <taxon>Bacilli</taxon>
        <taxon>Bacillales</taxon>
        <taxon>Bacillaceae</taxon>
        <taxon>Bacillus</taxon>
    </lineage>
</organism>
<dbReference type="RefSeq" id="WP_059351997.1">
    <property type="nucleotide sequence ID" value="NZ_LDYG01000053.1"/>
</dbReference>
<comment type="caution">
    <text evidence="14">The sequence shown here is derived from an EMBL/GenBank/DDBJ whole genome shotgun (WGS) entry which is preliminary data.</text>
</comment>
<evidence type="ECO:0000256" key="4">
    <source>
        <dbReference type="ARBA" id="ARBA00022692"/>
    </source>
</evidence>
<feature type="domain" description="Anti-sigma K factor RskA C-terminal" evidence="12">
    <location>
        <begin position="104"/>
        <end position="239"/>
    </location>
</feature>
<evidence type="ECO:0000313" key="15">
    <source>
        <dbReference type="Proteomes" id="UP000074108"/>
    </source>
</evidence>
<dbReference type="GO" id="GO:0005886">
    <property type="term" value="C:plasma membrane"/>
    <property type="evidence" value="ECO:0007669"/>
    <property type="project" value="UniProtKB-SubCell"/>
</dbReference>
<evidence type="ECO:0000256" key="9">
    <source>
        <dbReference type="ARBA" id="ARBA00029829"/>
    </source>
</evidence>
<dbReference type="STRING" id="1150625.Q75_16305"/>
<evidence type="ECO:0000256" key="5">
    <source>
        <dbReference type="ARBA" id="ARBA00022989"/>
    </source>
</evidence>
<name>A0A147K4B1_9BACI</name>
<dbReference type="OrthoDB" id="150725at2"/>
<keyword evidence="3" id="KW-1003">Cell membrane</keyword>
<dbReference type="AlphaFoldDB" id="A0A147K4B1"/>
<evidence type="ECO:0000256" key="7">
    <source>
        <dbReference type="ARBA" id="ARBA00024353"/>
    </source>
</evidence>
<reference evidence="14 15" key="1">
    <citation type="journal article" date="2016" name="Front. Microbiol.">
        <title>Microevolution Analysis of Bacillus coahuilensis Unveils Differences in Phosphorus Acquisition Strategies and Their Regulation.</title>
        <authorList>
            <person name="Gomez-Lunar Z."/>
            <person name="Hernandez-Gonzalez I."/>
            <person name="Rodriguez-Torres M.D."/>
            <person name="Souza V."/>
            <person name="Olmedo-Alvarez G."/>
        </authorList>
    </citation>
    <scope>NUCLEOTIDE SEQUENCE [LARGE SCALE GENOMIC DNA]</scope>
    <source>
        <strain evidence="15">p1.1.43</strain>
    </source>
</reference>
<evidence type="ECO:0000256" key="10">
    <source>
        <dbReference type="ARBA" id="ARBA00030803"/>
    </source>
</evidence>
<sequence length="246" mass="27389">MSEHDLVIDYINHQLSEEERKKFEEHLENCSECRREVEELQMLMSDLPYSADPVEPPADLKDRVLSAAFLEEEPELVSGSDLNQTVQPVSMKQKRQRSRFLVPSLAAVLFLSLLGNAVWLISEVEPDDTSNQDVVQVQQAVALQPLTENYEAQATLLEVGKGKQLLLQASELSPLEEGEVYQIWLIEGETPYPTGSLVPNSQGSGAVVYSLPIDLEEMDWDQVAISIEPDHTSTVPRGEVVLAGAF</sequence>
<dbReference type="InterPro" id="IPR018764">
    <property type="entry name" value="RskA_C"/>
</dbReference>
<proteinExistence type="inferred from homology"/>
<evidence type="ECO:0000259" key="13">
    <source>
        <dbReference type="Pfam" id="PF13490"/>
    </source>
</evidence>
<dbReference type="PANTHER" id="PTHR37461:SF1">
    <property type="entry name" value="ANTI-SIGMA-K FACTOR RSKA"/>
    <property type="match status" value="1"/>
</dbReference>
<dbReference type="PATRIC" id="fig|1150625.3.peg.3424"/>
<dbReference type="Pfam" id="PF13490">
    <property type="entry name" value="zf-HC2"/>
    <property type="match status" value="1"/>
</dbReference>
<protein>
    <recommendedName>
        <fullName evidence="8">Anti-sigma-W factor RsiW</fullName>
    </recommendedName>
    <alternativeName>
        <fullName evidence="10">Regulator of SigK</fullName>
    </alternativeName>
    <alternativeName>
        <fullName evidence="9">Sigma-K anti-sigma factor RskA</fullName>
    </alternativeName>
</protein>
<dbReference type="InterPro" id="IPR041916">
    <property type="entry name" value="Anti_sigma_zinc_sf"/>
</dbReference>
<feature type="transmembrane region" description="Helical" evidence="11">
    <location>
        <begin position="100"/>
        <end position="121"/>
    </location>
</feature>
<evidence type="ECO:0000256" key="2">
    <source>
        <dbReference type="ARBA" id="ARBA00004236"/>
    </source>
</evidence>
<comment type="subcellular location">
    <subcellularLocation>
        <location evidence="2">Cell membrane</location>
    </subcellularLocation>
    <subcellularLocation>
        <location evidence="1">Membrane</location>
        <topology evidence="1">Single-pass membrane protein</topology>
    </subcellularLocation>
</comment>
<dbReference type="GO" id="GO:0016989">
    <property type="term" value="F:sigma factor antagonist activity"/>
    <property type="evidence" value="ECO:0007669"/>
    <property type="project" value="TreeGrafter"/>
</dbReference>
<keyword evidence="5 11" id="KW-1133">Transmembrane helix</keyword>
<evidence type="ECO:0000256" key="11">
    <source>
        <dbReference type="SAM" id="Phobius"/>
    </source>
</evidence>
<dbReference type="Proteomes" id="UP000074108">
    <property type="component" value="Unassembled WGS sequence"/>
</dbReference>
<dbReference type="Gene3D" id="1.10.10.1320">
    <property type="entry name" value="Anti-sigma factor, zinc-finger domain"/>
    <property type="match status" value="1"/>
</dbReference>
<dbReference type="GO" id="GO:0006417">
    <property type="term" value="P:regulation of translation"/>
    <property type="evidence" value="ECO:0007669"/>
    <property type="project" value="TreeGrafter"/>
</dbReference>
<evidence type="ECO:0000256" key="1">
    <source>
        <dbReference type="ARBA" id="ARBA00004167"/>
    </source>
</evidence>
<evidence type="ECO:0000256" key="3">
    <source>
        <dbReference type="ARBA" id="ARBA00022475"/>
    </source>
</evidence>
<evidence type="ECO:0000256" key="6">
    <source>
        <dbReference type="ARBA" id="ARBA00023136"/>
    </source>
</evidence>
<feature type="domain" description="Putative zinc-finger" evidence="13">
    <location>
        <begin position="5"/>
        <end position="34"/>
    </location>
</feature>
<keyword evidence="4 11" id="KW-0812">Transmembrane</keyword>